<name>H8I7R9_METCZ</name>
<evidence type="ECO:0000313" key="2">
    <source>
        <dbReference type="EMBL" id="AFC99904.1"/>
    </source>
</evidence>
<dbReference type="GeneID" id="11971275"/>
<evidence type="ECO:0000259" key="1">
    <source>
        <dbReference type="Pfam" id="PF22743"/>
    </source>
</evidence>
<accession>H8I7R9</accession>
<proteinExistence type="predicted"/>
<dbReference type="InterPro" id="IPR054437">
    <property type="entry name" value="PspA-assoc_dom"/>
</dbReference>
<dbReference type="Pfam" id="PF22743">
    <property type="entry name" value="PspAA"/>
    <property type="match status" value="1"/>
</dbReference>
<dbReference type="AlphaFoldDB" id="H8I7R9"/>
<organism evidence="2 3">
    <name type="scientific">Methanocella conradii (strain DSM 24694 / JCM 17849 / CGMCC 1.5162 / HZ254)</name>
    <dbReference type="NCBI Taxonomy" id="1041930"/>
    <lineage>
        <taxon>Archaea</taxon>
        <taxon>Methanobacteriati</taxon>
        <taxon>Methanobacteriota</taxon>
        <taxon>Stenosarchaea group</taxon>
        <taxon>Methanomicrobia</taxon>
        <taxon>Methanocellales</taxon>
        <taxon>Methanocellaceae</taxon>
        <taxon>Methanocella</taxon>
    </lineage>
</organism>
<gene>
    <name evidence="2" type="ordered locus">Mtc_1148</name>
</gene>
<dbReference type="OrthoDB" id="145362at2157"/>
<dbReference type="RefSeq" id="WP_014405742.1">
    <property type="nucleotide sequence ID" value="NC_017034.1"/>
</dbReference>
<dbReference type="STRING" id="1041930.Mtc_1148"/>
<dbReference type="eggNOG" id="arCOG04958">
    <property type="taxonomic scope" value="Archaea"/>
</dbReference>
<protein>
    <recommendedName>
        <fullName evidence="1">PspA-associated domain-containing protein</fullName>
    </recommendedName>
</protein>
<dbReference type="HOGENOM" id="CLU_186753_0_0_2"/>
<dbReference type="Proteomes" id="UP000005233">
    <property type="component" value="Chromosome"/>
</dbReference>
<reference evidence="2 3" key="1">
    <citation type="journal article" date="2012" name="J. Bacteriol.">
        <title>Complete genome sequence of a thermophilic methanogen, Methanocella conradii HZ254, isolated from Chinese rice field soil.</title>
        <authorList>
            <person name="Lu Z."/>
            <person name="Lu Y."/>
        </authorList>
    </citation>
    <scope>NUCLEOTIDE SEQUENCE [LARGE SCALE GENOMIC DNA]</scope>
    <source>
        <strain evidence="3">DSM 24694 / JCM 17849 / CGMCC 1.5162 / HZ254</strain>
    </source>
</reference>
<dbReference type="KEGG" id="mez:Mtc_1148"/>
<feature type="domain" description="PspA-associated" evidence="1">
    <location>
        <begin position="1"/>
        <end position="92"/>
    </location>
</feature>
<sequence>MIIRIMNENQYIVPSLYYDDINRLDNEIVKLIAKGDREGFKEKYGELIALVRKNGVPMDVKTLKESDLIIPPADLTFEEAQKIFTGEGLIPG</sequence>
<evidence type="ECO:0000313" key="3">
    <source>
        <dbReference type="Proteomes" id="UP000005233"/>
    </source>
</evidence>
<dbReference type="EMBL" id="CP003243">
    <property type="protein sequence ID" value="AFC99904.1"/>
    <property type="molecule type" value="Genomic_DNA"/>
</dbReference>
<keyword evidence="3" id="KW-1185">Reference proteome</keyword>